<dbReference type="Pfam" id="PF00487">
    <property type="entry name" value="FA_desaturase"/>
    <property type="match status" value="1"/>
</dbReference>
<dbReference type="AlphaFoldDB" id="A0AAD9N1U9"/>
<gene>
    <name evidence="4" type="ORF">LSH36_291g06006</name>
</gene>
<evidence type="ECO:0000313" key="5">
    <source>
        <dbReference type="Proteomes" id="UP001208570"/>
    </source>
</evidence>
<keyword evidence="2" id="KW-0732">Signal</keyword>
<dbReference type="EMBL" id="JAODUP010000291">
    <property type="protein sequence ID" value="KAK2153625.1"/>
    <property type="molecule type" value="Genomic_DNA"/>
</dbReference>
<feature type="signal peptide" evidence="2">
    <location>
        <begin position="1"/>
        <end position="23"/>
    </location>
</feature>
<feature type="transmembrane region" description="Helical" evidence="1">
    <location>
        <begin position="261"/>
        <end position="281"/>
    </location>
</feature>
<keyword evidence="5" id="KW-1185">Reference proteome</keyword>
<evidence type="ECO:0000313" key="4">
    <source>
        <dbReference type="EMBL" id="KAK2153625.1"/>
    </source>
</evidence>
<protein>
    <recommendedName>
        <fullName evidence="3">Fatty acid desaturase domain-containing protein</fullName>
    </recommendedName>
</protein>
<feature type="chain" id="PRO_5042234017" description="Fatty acid desaturase domain-containing protein" evidence="2">
    <location>
        <begin position="24"/>
        <end position="391"/>
    </location>
</feature>
<accession>A0AAD9N1U9</accession>
<feature type="domain" description="Fatty acid desaturase" evidence="3">
    <location>
        <begin position="106"/>
        <end position="352"/>
    </location>
</feature>
<dbReference type="CDD" id="cd03507">
    <property type="entry name" value="Delta12-FADS-like"/>
    <property type="match status" value="1"/>
</dbReference>
<name>A0AAD9N1U9_9ANNE</name>
<feature type="transmembrane region" description="Helical" evidence="1">
    <location>
        <begin position="231"/>
        <end position="255"/>
    </location>
</feature>
<dbReference type="GO" id="GO:0006629">
    <property type="term" value="P:lipid metabolic process"/>
    <property type="evidence" value="ECO:0007669"/>
    <property type="project" value="InterPro"/>
</dbReference>
<dbReference type="PANTHER" id="PTHR32100">
    <property type="entry name" value="OMEGA-6 FATTY ACID DESATURASE, CHLOROPLASTIC"/>
    <property type="match status" value="1"/>
</dbReference>
<feature type="transmembrane region" description="Helical" evidence="1">
    <location>
        <begin position="140"/>
        <end position="160"/>
    </location>
</feature>
<keyword evidence="1" id="KW-0472">Membrane</keyword>
<keyword evidence="1" id="KW-1133">Transmembrane helix</keyword>
<organism evidence="4 5">
    <name type="scientific">Paralvinella palmiformis</name>
    <dbReference type="NCBI Taxonomy" id="53620"/>
    <lineage>
        <taxon>Eukaryota</taxon>
        <taxon>Metazoa</taxon>
        <taxon>Spiralia</taxon>
        <taxon>Lophotrochozoa</taxon>
        <taxon>Annelida</taxon>
        <taxon>Polychaeta</taxon>
        <taxon>Sedentaria</taxon>
        <taxon>Canalipalpata</taxon>
        <taxon>Terebellida</taxon>
        <taxon>Terebelliformia</taxon>
        <taxon>Alvinellidae</taxon>
        <taxon>Paralvinella</taxon>
    </lineage>
</organism>
<keyword evidence="1" id="KW-0812">Transmembrane</keyword>
<evidence type="ECO:0000256" key="2">
    <source>
        <dbReference type="SAM" id="SignalP"/>
    </source>
</evidence>
<dbReference type="GO" id="GO:0016491">
    <property type="term" value="F:oxidoreductase activity"/>
    <property type="evidence" value="ECO:0007669"/>
    <property type="project" value="InterPro"/>
</dbReference>
<dbReference type="InterPro" id="IPR005804">
    <property type="entry name" value="FA_desaturase_dom"/>
</dbReference>
<evidence type="ECO:0000256" key="1">
    <source>
        <dbReference type="SAM" id="Phobius"/>
    </source>
</evidence>
<comment type="caution">
    <text evidence="4">The sequence shown here is derived from an EMBL/GenBank/DDBJ whole genome shotgun (WGS) entry which is preliminary data.</text>
</comment>
<dbReference type="InterPro" id="IPR012171">
    <property type="entry name" value="Fatty_acid_desaturase"/>
</dbReference>
<feature type="transmembrane region" description="Helical" evidence="1">
    <location>
        <begin position="76"/>
        <end position="97"/>
    </location>
</feature>
<evidence type="ECO:0000259" key="3">
    <source>
        <dbReference type="Pfam" id="PF00487"/>
    </source>
</evidence>
<proteinExistence type="predicted"/>
<feature type="transmembrane region" description="Helical" evidence="1">
    <location>
        <begin position="109"/>
        <end position="128"/>
    </location>
</feature>
<dbReference type="Proteomes" id="UP001208570">
    <property type="component" value="Unassembled WGS sequence"/>
</dbReference>
<feature type="transmembrane region" description="Helical" evidence="1">
    <location>
        <begin position="194"/>
        <end position="210"/>
    </location>
</feature>
<sequence>MALTESFKIAASMWLFMRAFAKALILYINENKTPTQENLKGIGLTEDTKLPEKLPTAVDIKKALPRRCFKPEPSTSMYYFVKDVVQVVVCYAVFYSLHQAVPMLYWPSMVFYWAIQGTFFTAVFVLGHDCGHGSFSNSPLLNSIVGNITHCFLLTPYYMWKLSHAVHHKFNANYEKDEVFYPVKRSNANSSSKVVFGFGFGIAWFYYLCFGYQPRPMNHYNVLSPVFAGHLFQCACSMACIALMGFFVCAFYASYGFLALLNYYLVPLFIFCSYIVIITFLHHTEMNIPWYPSKSWDFVRGQLSTIDRHYGIVHGLIHNIGTHQMHHMFIKIPHYHLEEATIHFRAAFPDLVRACDEPIMSSFLRMFKKYDAQKVLDDATDVHYYSEIKAK</sequence>
<reference evidence="4" key="1">
    <citation type="journal article" date="2023" name="Mol. Biol. Evol.">
        <title>Third-Generation Sequencing Reveals the Adaptive Role of the Epigenome in Three Deep-Sea Polychaetes.</title>
        <authorList>
            <person name="Perez M."/>
            <person name="Aroh O."/>
            <person name="Sun Y."/>
            <person name="Lan Y."/>
            <person name="Juniper S.K."/>
            <person name="Young C.R."/>
            <person name="Angers B."/>
            <person name="Qian P.Y."/>
        </authorList>
    </citation>
    <scope>NUCLEOTIDE SEQUENCE</scope>
    <source>
        <strain evidence="4">P08H-3</strain>
    </source>
</reference>